<dbReference type="InterPro" id="IPR002818">
    <property type="entry name" value="DJ-1/PfpI"/>
</dbReference>
<dbReference type="EC" id="3.2.-.-" evidence="3"/>
<keyword evidence="3" id="KW-0645">Protease</keyword>
<dbReference type="Pfam" id="PF01965">
    <property type="entry name" value="DJ-1_PfpI"/>
    <property type="match status" value="1"/>
</dbReference>
<sequence length="183" mass="19391">MTAAASLQGVKVAILVADLFEQAELAEPRKALEAAGAQTVVVSPKAGEVQGLNHVQPGDTFKVDLSLADANAADFDALLLPGGVVNADALRTDPKAQEFARQIDRNGKPIAVICHGGWLLVSAGLASGHTLTSWPSLQDDIKNAGGTWVDREVVEDGNWISSRKPDDIPAFNRVLVERLARVH</sequence>
<organism evidence="3 4">
    <name type="scientific">Amantichitinum ursilacus</name>
    <dbReference type="NCBI Taxonomy" id="857265"/>
    <lineage>
        <taxon>Bacteria</taxon>
        <taxon>Pseudomonadati</taxon>
        <taxon>Pseudomonadota</taxon>
        <taxon>Betaproteobacteria</taxon>
        <taxon>Neisseriales</taxon>
        <taxon>Chitinibacteraceae</taxon>
        <taxon>Amantichitinum</taxon>
    </lineage>
</organism>
<dbReference type="GO" id="GO:0008233">
    <property type="term" value="F:peptidase activity"/>
    <property type="evidence" value="ECO:0007669"/>
    <property type="project" value="UniProtKB-KW"/>
</dbReference>
<dbReference type="STRING" id="857265.WG78_04785"/>
<dbReference type="InterPro" id="IPR006286">
    <property type="entry name" value="C56_PfpI-like"/>
</dbReference>
<evidence type="ECO:0000313" key="3">
    <source>
        <dbReference type="EMBL" id="KPC54860.1"/>
    </source>
</evidence>
<dbReference type="PANTHER" id="PTHR42733">
    <property type="entry name" value="DJ-1 PROTEIN"/>
    <property type="match status" value="1"/>
</dbReference>
<feature type="domain" description="DJ-1/PfpI" evidence="2">
    <location>
        <begin position="11"/>
        <end position="177"/>
    </location>
</feature>
<comment type="similarity">
    <text evidence="1">Belongs to the peptidase C56 family.</text>
</comment>
<evidence type="ECO:0000256" key="1">
    <source>
        <dbReference type="ARBA" id="ARBA00008542"/>
    </source>
</evidence>
<dbReference type="Gene3D" id="3.40.50.880">
    <property type="match status" value="1"/>
</dbReference>
<dbReference type="PATRIC" id="fig|857265.3.peg.981"/>
<name>A0A0N0GQQ8_9NEIS</name>
<evidence type="ECO:0000259" key="2">
    <source>
        <dbReference type="Pfam" id="PF01965"/>
    </source>
</evidence>
<dbReference type="NCBIfam" id="TIGR01382">
    <property type="entry name" value="PfpI"/>
    <property type="match status" value="1"/>
</dbReference>
<gene>
    <name evidence="3" type="primary">yraA</name>
    <name evidence="3" type="ORF">WG78_04785</name>
</gene>
<keyword evidence="3" id="KW-0378">Hydrolase</keyword>
<dbReference type="AlphaFoldDB" id="A0A0N0GQQ8"/>
<evidence type="ECO:0000313" key="4">
    <source>
        <dbReference type="Proteomes" id="UP000037939"/>
    </source>
</evidence>
<dbReference type="OrthoDB" id="9792284at2"/>
<accession>A0A0N0GQQ8</accession>
<dbReference type="SUPFAM" id="SSF52317">
    <property type="entry name" value="Class I glutamine amidotransferase-like"/>
    <property type="match status" value="1"/>
</dbReference>
<dbReference type="RefSeq" id="WP_053936623.1">
    <property type="nucleotide sequence ID" value="NZ_LAQT01000002.1"/>
</dbReference>
<dbReference type="InterPro" id="IPR029062">
    <property type="entry name" value="Class_I_gatase-like"/>
</dbReference>
<dbReference type="GO" id="GO:0006508">
    <property type="term" value="P:proteolysis"/>
    <property type="evidence" value="ECO:0007669"/>
    <property type="project" value="UniProtKB-KW"/>
</dbReference>
<dbReference type="CDD" id="cd03134">
    <property type="entry name" value="GATase1_PfpI_like"/>
    <property type="match status" value="1"/>
</dbReference>
<reference evidence="3 4" key="1">
    <citation type="submission" date="2015-07" db="EMBL/GenBank/DDBJ databases">
        <title>Draft genome sequence of the Amantichitinum ursilacus IGB-41, a new chitin-degrading bacterium.</title>
        <authorList>
            <person name="Kirstahler P."/>
            <person name="Guenther M."/>
            <person name="Grumaz C."/>
            <person name="Rupp S."/>
            <person name="Zibek S."/>
            <person name="Sohn K."/>
        </authorList>
    </citation>
    <scope>NUCLEOTIDE SEQUENCE [LARGE SCALE GENOMIC DNA]</scope>
    <source>
        <strain evidence="3 4">IGB-41</strain>
    </source>
</reference>
<dbReference type="EMBL" id="LAQT01000002">
    <property type="protein sequence ID" value="KPC54860.1"/>
    <property type="molecule type" value="Genomic_DNA"/>
</dbReference>
<dbReference type="GO" id="GO:0016798">
    <property type="term" value="F:hydrolase activity, acting on glycosyl bonds"/>
    <property type="evidence" value="ECO:0007669"/>
    <property type="project" value="UniProtKB-KW"/>
</dbReference>
<proteinExistence type="inferred from homology"/>
<dbReference type="Proteomes" id="UP000037939">
    <property type="component" value="Unassembled WGS sequence"/>
</dbReference>
<comment type="caution">
    <text evidence="3">The sequence shown here is derived from an EMBL/GenBank/DDBJ whole genome shotgun (WGS) entry which is preliminary data.</text>
</comment>
<protein>
    <submittedName>
        <fullName evidence="3">Putative cysteine protease YraA</fullName>
        <ecNumber evidence="3">3.2.-.-</ecNumber>
    </submittedName>
</protein>
<dbReference type="PANTHER" id="PTHR42733:SF12">
    <property type="entry name" value="PROTEINASE"/>
    <property type="match status" value="1"/>
</dbReference>
<keyword evidence="3" id="KW-0326">Glycosidase</keyword>
<keyword evidence="4" id="KW-1185">Reference proteome</keyword>
<dbReference type="PROSITE" id="PS51276">
    <property type="entry name" value="PEPTIDASE_C56_PFPI"/>
    <property type="match status" value="1"/>
</dbReference>